<dbReference type="GO" id="GO:0016799">
    <property type="term" value="F:hydrolase activity, hydrolyzing N-glycosyl compounds"/>
    <property type="evidence" value="ECO:0007669"/>
    <property type="project" value="InterPro"/>
</dbReference>
<dbReference type="SUPFAM" id="SSF53590">
    <property type="entry name" value="Nucleoside hydrolase"/>
    <property type="match status" value="1"/>
</dbReference>
<dbReference type="InterPro" id="IPR052775">
    <property type="entry name" value="IUN_hydrolase"/>
</dbReference>
<organism evidence="2 3">
    <name type="scientific">Draconibacterium halophilum</name>
    <dbReference type="NCBI Taxonomy" id="2706887"/>
    <lineage>
        <taxon>Bacteria</taxon>
        <taxon>Pseudomonadati</taxon>
        <taxon>Bacteroidota</taxon>
        <taxon>Bacteroidia</taxon>
        <taxon>Marinilabiliales</taxon>
        <taxon>Prolixibacteraceae</taxon>
        <taxon>Draconibacterium</taxon>
    </lineage>
</organism>
<dbReference type="PANTHER" id="PTHR46190:SF1">
    <property type="entry name" value="SI:CH211-201H21.5"/>
    <property type="match status" value="1"/>
</dbReference>
<keyword evidence="3" id="KW-1185">Reference proteome</keyword>
<dbReference type="InterPro" id="IPR001910">
    <property type="entry name" value="Inosine/uridine_hydrolase_dom"/>
</dbReference>
<dbReference type="Pfam" id="PF01156">
    <property type="entry name" value="IU_nuc_hydro"/>
    <property type="match status" value="1"/>
</dbReference>
<evidence type="ECO:0000313" key="2">
    <source>
        <dbReference type="EMBL" id="QIA08339.1"/>
    </source>
</evidence>
<sequence length="217" mass="24316">MNHIKIVLALLAISITITGFAQKKTFIIDADTGNEMDDLYAIVRAFDNDEVKLQALISAHFNNPQLVTDSMWNSYSTKNINTLQLSQMENERLLQECNRKYIPHPPGCEKMVGYSWGYYEGAQIPQSGGVDFIIEMAQKASPENKLNMVCLGAVTNVAAAILTEPSIAKNIRLYALTMKYDLEKKVWNKNSFNARNDLNALDIVLNETTLELLIIPG</sequence>
<evidence type="ECO:0000313" key="3">
    <source>
        <dbReference type="Proteomes" id="UP000474630"/>
    </source>
</evidence>
<dbReference type="EMBL" id="CP048409">
    <property type="protein sequence ID" value="QIA08339.1"/>
    <property type="molecule type" value="Genomic_DNA"/>
</dbReference>
<accession>A0A6C0RDZ6</accession>
<dbReference type="Proteomes" id="UP000474630">
    <property type="component" value="Chromosome"/>
</dbReference>
<proteinExistence type="predicted"/>
<feature type="domain" description="Inosine/uridine-preferring nucleoside hydrolase" evidence="1">
    <location>
        <begin position="27"/>
        <end position="209"/>
    </location>
</feature>
<dbReference type="InterPro" id="IPR036452">
    <property type="entry name" value="Ribo_hydro-like"/>
</dbReference>
<dbReference type="AlphaFoldDB" id="A0A6C0RDZ6"/>
<dbReference type="PANTHER" id="PTHR46190">
    <property type="entry name" value="SI:CH211-201H21.5-RELATED"/>
    <property type="match status" value="1"/>
</dbReference>
<evidence type="ECO:0000259" key="1">
    <source>
        <dbReference type="Pfam" id="PF01156"/>
    </source>
</evidence>
<dbReference type="RefSeq" id="WP_163346258.1">
    <property type="nucleotide sequence ID" value="NZ_CP048409.1"/>
</dbReference>
<dbReference type="KEGG" id="drc:G0Q07_11720"/>
<dbReference type="Gene3D" id="3.90.245.10">
    <property type="entry name" value="Ribonucleoside hydrolase-like"/>
    <property type="match status" value="1"/>
</dbReference>
<protein>
    <submittedName>
        <fullName evidence="2">Nucleoside hydrolase</fullName>
    </submittedName>
</protein>
<keyword evidence="2" id="KW-0378">Hydrolase</keyword>
<name>A0A6C0RDZ6_9BACT</name>
<gene>
    <name evidence="2" type="ORF">G0Q07_11720</name>
</gene>
<reference evidence="2 3" key="1">
    <citation type="submission" date="2020-02" db="EMBL/GenBank/DDBJ databases">
        <title>Genome sequencing for Draconibacterium sp. strain M1.</title>
        <authorList>
            <person name="Park S.-J."/>
        </authorList>
    </citation>
    <scope>NUCLEOTIDE SEQUENCE [LARGE SCALE GENOMIC DNA]</scope>
    <source>
        <strain evidence="2 3">M1</strain>
    </source>
</reference>